<accession>A0ABD1IXT2</accession>
<protein>
    <recommendedName>
        <fullName evidence="15">C2H2-type domain-containing protein</fullName>
    </recommendedName>
</protein>
<keyword evidence="6 12" id="KW-0863">Zinc-finger</keyword>
<keyword evidence="7" id="KW-0862">Zinc</keyword>
<keyword evidence="11" id="KW-0539">Nucleus</keyword>
<feature type="region of interest" description="Disordered" evidence="14">
    <location>
        <begin position="269"/>
        <end position="294"/>
    </location>
</feature>
<dbReference type="PROSITE" id="PS50157">
    <property type="entry name" value="ZINC_FINGER_C2H2_2"/>
    <property type="match status" value="3"/>
</dbReference>
<dbReference type="GO" id="GO:0005634">
    <property type="term" value="C:nucleus"/>
    <property type="evidence" value="ECO:0007669"/>
    <property type="project" value="UniProtKB-SubCell"/>
</dbReference>
<evidence type="ECO:0000256" key="1">
    <source>
        <dbReference type="ARBA" id="ARBA00003767"/>
    </source>
</evidence>
<feature type="domain" description="C2H2-type" evidence="15">
    <location>
        <begin position="385"/>
        <end position="412"/>
    </location>
</feature>
<keyword evidence="5" id="KW-0677">Repeat</keyword>
<evidence type="ECO:0000256" key="11">
    <source>
        <dbReference type="ARBA" id="ARBA00023242"/>
    </source>
</evidence>
<dbReference type="GO" id="GO:0003677">
    <property type="term" value="F:DNA binding"/>
    <property type="evidence" value="ECO:0007669"/>
    <property type="project" value="UniProtKB-KW"/>
</dbReference>
<comment type="function">
    <text evidence="1">May be involved in transcriptional regulation.</text>
</comment>
<evidence type="ECO:0000313" key="16">
    <source>
        <dbReference type="EMBL" id="KAL2078726.1"/>
    </source>
</evidence>
<dbReference type="Gene3D" id="3.30.160.60">
    <property type="entry name" value="Classic Zinc Finger"/>
    <property type="match status" value="3"/>
</dbReference>
<organism evidence="16 17">
    <name type="scientific">Coilia grayii</name>
    <name type="common">Gray's grenadier anchovy</name>
    <dbReference type="NCBI Taxonomy" id="363190"/>
    <lineage>
        <taxon>Eukaryota</taxon>
        <taxon>Metazoa</taxon>
        <taxon>Chordata</taxon>
        <taxon>Craniata</taxon>
        <taxon>Vertebrata</taxon>
        <taxon>Euteleostomi</taxon>
        <taxon>Actinopterygii</taxon>
        <taxon>Neopterygii</taxon>
        <taxon>Teleostei</taxon>
        <taxon>Clupei</taxon>
        <taxon>Clupeiformes</taxon>
        <taxon>Clupeoidei</taxon>
        <taxon>Engraulidae</taxon>
        <taxon>Coilinae</taxon>
        <taxon>Coilia</taxon>
    </lineage>
</organism>
<dbReference type="InterPro" id="IPR036236">
    <property type="entry name" value="Znf_C2H2_sf"/>
</dbReference>
<keyword evidence="10" id="KW-0804">Transcription</keyword>
<evidence type="ECO:0000256" key="3">
    <source>
        <dbReference type="ARBA" id="ARBA00006991"/>
    </source>
</evidence>
<feature type="region of interest" description="Disordered" evidence="14">
    <location>
        <begin position="182"/>
        <end position="201"/>
    </location>
</feature>
<dbReference type="Proteomes" id="UP001591681">
    <property type="component" value="Unassembled WGS sequence"/>
</dbReference>
<dbReference type="EMBL" id="JBHFQA010000023">
    <property type="protein sequence ID" value="KAL2078726.1"/>
    <property type="molecule type" value="Genomic_DNA"/>
</dbReference>
<dbReference type="InterPro" id="IPR050331">
    <property type="entry name" value="Zinc_finger"/>
</dbReference>
<dbReference type="PANTHER" id="PTHR16515">
    <property type="entry name" value="PR DOMAIN ZINC FINGER PROTEIN"/>
    <property type="match status" value="1"/>
</dbReference>
<feature type="compositionally biased region" description="Low complexity" evidence="14">
    <location>
        <begin position="77"/>
        <end position="90"/>
    </location>
</feature>
<name>A0ABD1IXT2_9TELE</name>
<evidence type="ECO:0000256" key="6">
    <source>
        <dbReference type="ARBA" id="ARBA00022771"/>
    </source>
</evidence>
<feature type="region of interest" description="Disordered" evidence="14">
    <location>
        <begin position="234"/>
        <end position="253"/>
    </location>
</feature>
<evidence type="ECO:0000256" key="12">
    <source>
        <dbReference type="PROSITE-ProRule" id="PRU00042"/>
    </source>
</evidence>
<keyword evidence="9" id="KW-0238">DNA-binding</keyword>
<evidence type="ECO:0000313" key="17">
    <source>
        <dbReference type="Proteomes" id="UP001591681"/>
    </source>
</evidence>
<dbReference type="PANTHER" id="PTHR16515:SF66">
    <property type="entry name" value="C2H2-TYPE DOMAIN-CONTAINING PROTEIN"/>
    <property type="match status" value="1"/>
</dbReference>
<evidence type="ECO:0000256" key="8">
    <source>
        <dbReference type="ARBA" id="ARBA00023015"/>
    </source>
</evidence>
<evidence type="ECO:0000256" key="4">
    <source>
        <dbReference type="ARBA" id="ARBA00022723"/>
    </source>
</evidence>
<gene>
    <name evidence="16" type="ORF">ACEWY4_026411</name>
</gene>
<dbReference type="AlphaFoldDB" id="A0ABD1IXT2"/>
<evidence type="ECO:0000256" key="10">
    <source>
        <dbReference type="ARBA" id="ARBA00023163"/>
    </source>
</evidence>
<evidence type="ECO:0000256" key="14">
    <source>
        <dbReference type="SAM" id="MobiDB-lite"/>
    </source>
</evidence>
<keyword evidence="17" id="KW-1185">Reference proteome</keyword>
<dbReference type="GO" id="GO:0008270">
    <property type="term" value="F:zinc ion binding"/>
    <property type="evidence" value="ECO:0007669"/>
    <property type="project" value="UniProtKB-KW"/>
</dbReference>
<keyword evidence="8" id="KW-0805">Transcription regulation</keyword>
<sequence>MDRLNARVSKLLTVAVQEVLELVRETVSEYQEKTARTQRENERLRQRLREALGRLESERAAERRAQLASALERAILQEQQHQQHQHQQQQLGEPARSSPVKQADPPDEKQEPAVSEQMGEEAEEEQKLTAETLTECAVRVRLMFTDHNRTGSEGVVPADEAAKPRADDTIIKCDTDAVPVSPATVPTTTTTATSIPSPSNLTLSDVHPVAPECVKAEPASPGSPSIQQEAPLSSFGLTEDQSPIRPLPTTSDLRPLNSAAGPYGLLFPPVSQQPPHHPQHHQQQHHQHHQAAQGVGRRFGSGLGLVRAPRLSGDPRRHRQVGARRYDPQTCGVCGKTFSRLGNLRIHERCHTGEKPYACGQCGRCFSQAGDLKKHQRVHTGEKPYYCGQCGKSFSRGENLRRHQKIHVGERVQLQQAWADLRQIQR</sequence>
<reference evidence="16 17" key="1">
    <citation type="submission" date="2024-09" db="EMBL/GenBank/DDBJ databases">
        <title>A chromosome-level genome assembly of Gray's grenadier anchovy, Coilia grayii.</title>
        <authorList>
            <person name="Fu Z."/>
        </authorList>
    </citation>
    <scope>NUCLEOTIDE SEQUENCE [LARGE SCALE GENOMIC DNA]</scope>
    <source>
        <strain evidence="16">G4</strain>
        <tissue evidence="16">Muscle</tissue>
    </source>
</reference>
<evidence type="ECO:0000256" key="9">
    <source>
        <dbReference type="ARBA" id="ARBA00023125"/>
    </source>
</evidence>
<dbReference type="InterPro" id="IPR013087">
    <property type="entry name" value="Znf_C2H2_type"/>
</dbReference>
<keyword evidence="13" id="KW-0175">Coiled coil</keyword>
<feature type="coiled-coil region" evidence="13">
    <location>
        <begin position="20"/>
        <end position="65"/>
    </location>
</feature>
<dbReference type="FunFam" id="3.30.160.60:FF:002343">
    <property type="entry name" value="Zinc finger protein 33A"/>
    <property type="match status" value="1"/>
</dbReference>
<dbReference type="PROSITE" id="PS00028">
    <property type="entry name" value="ZINC_FINGER_C2H2_1"/>
    <property type="match status" value="3"/>
</dbReference>
<feature type="domain" description="C2H2-type" evidence="15">
    <location>
        <begin position="329"/>
        <end position="356"/>
    </location>
</feature>
<evidence type="ECO:0000256" key="7">
    <source>
        <dbReference type="ARBA" id="ARBA00022833"/>
    </source>
</evidence>
<evidence type="ECO:0000256" key="5">
    <source>
        <dbReference type="ARBA" id="ARBA00022737"/>
    </source>
</evidence>
<dbReference type="Pfam" id="PF00096">
    <property type="entry name" value="zf-C2H2"/>
    <property type="match status" value="3"/>
</dbReference>
<evidence type="ECO:0000256" key="13">
    <source>
        <dbReference type="SAM" id="Coils"/>
    </source>
</evidence>
<feature type="compositionally biased region" description="Basic residues" evidence="14">
    <location>
        <begin position="277"/>
        <end position="289"/>
    </location>
</feature>
<dbReference type="SMART" id="SM00355">
    <property type="entry name" value="ZnF_C2H2"/>
    <property type="match status" value="3"/>
</dbReference>
<evidence type="ECO:0000256" key="2">
    <source>
        <dbReference type="ARBA" id="ARBA00004123"/>
    </source>
</evidence>
<feature type="domain" description="C2H2-type" evidence="15">
    <location>
        <begin position="357"/>
        <end position="384"/>
    </location>
</feature>
<feature type="region of interest" description="Disordered" evidence="14">
    <location>
        <begin position="77"/>
        <end position="131"/>
    </location>
</feature>
<proteinExistence type="inferred from homology"/>
<dbReference type="FunFam" id="3.30.160.60:FF:000966">
    <property type="entry name" value="ZFP90 zinc finger protein"/>
    <property type="match status" value="1"/>
</dbReference>
<dbReference type="FunFam" id="3.30.160.60:FF:001498">
    <property type="entry name" value="Zinc finger protein 404"/>
    <property type="match status" value="1"/>
</dbReference>
<comment type="caution">
    <text evidence="16">The sequence shown here is derived from an EMBL/GenBank/DDBJ whole genome shotgun (WGS) entry which is preliminary data.</text>
</comment>
<dbReference type="SUPFAM" id="SSF57667">
    <property type="entry name" value="beta-beta-alpha zinc fingers"/>
    <property type="match status" value="2"/>
</dbReference>
<keyword evidence="4" id="KW-0479">Metal-binding</keyword>
<comment type="similarity">
    <text evidence="3">Belongs to the krueppel C2H2-type zinc-finger protein family.</text>
</comment>
<feature type="compositionally biased region" description="Low complexity" evidence="14">
    <location>
        <begin position="182"/>
        <end position="199"/>
    </location>
</feature>
<evidence type="ECO:0000259" key="15">
    <source>
        <dbReference type="PROSITE" id="PS50157"/>
    </source>
</evidence>
<comment type="subcellular location">
    <subcellularLocation>
        <location evidence="2">Nucleus</location>
    </subcellularLocation>
</comment>